<keyword evidence="1" id="KW-0433">Leucine-rich repeat</keyword>
<dbReference type="PROSITE" id="PS51450">
    <property type="entry name" value="LRR"/>
    <property type="match status" value="3"/>
</dbReference>
<dbReference type="Proteomes" id="UP000590412">
    <property type="component" value="Unassembled WGS sequence"/>
</dbReference>
<organism evidence="3 4">
    <name type="scientific">Candida parapsilosis</name>
    <name type="common">Yeast</name>
    <dbReference type="NCBI Taxonomy" id="5480"/>
    <lineage>
        <taxon>Eukaryota</taxon>
        <taxon>Fungi</taxon>
        <taxon>Dikarya</taxon>
        <taxon>Ascomycota</taxon>
        <taxon>Saccharomycotina</taxon>
        <taxon>Pichiomycetes</taxon>
        <taxon>Debaryomycetaceae</taxon>
        <taxon>Candida/Lodderomyces clade</taxon>
        <taxon>Candida</taxon>
    </lineage>
</organism>
<evidence type="ECO:0000256" key="1">
    <source>
        <dbReference type="ARBA" id="ARBA00022614"/>
    </source>
</evidence>
<sequence length="724" mass="81767">MTCCKNTLSLDLYPRDILQQIVFKAGASNLIELLSSKEFLQQNPNLKSAIDYEMTENSYTYDNRSAKPNRLIYWTSIKKVNTSDFKNSKEFEEFYDYCVRASTETQMNLYYKVEFAPDFLELLGLLQNLKSSNSVKLFLNLDFTSCHLHFVDLTQLFASMSHLKDCLIGFSITGGYMTNFKGIIDLEELRDVEELSISGCKVSGSFSRCRKLQKLSFVPIDGDKSLFDILELPCSLKCLEFTDYSASEPRSHDGATFPCLDSISICCFEDPLPILVSDVIRLMTGPNTQNIEYSYESDDCVDDFISLVKEASKVKGFTLKRLSIEGHLSKPIDIYPSESFELLYADDEKVTGQLQLPSTLKKLSMGDDYGFNPQIIKHLPPRLDYLRLMNKGGSWDNVYTGFPMTLKCLELPRTGIKDVVGFAFPQTLEELDLSSNEIESIEGVAFPRCLQSLNLSFNEIKEVSGVKFPVTLKQLNLLGNPIESVDLSHNEFFETLRVETLYIGCKHPGNLSYNLPNTLQDLHFNLCENLCQEFCGNLVSIRLDSCSLSSGELFKKQSKLRYLSISNCRLVDVSVNYPQSLEEVHLISNGLSRVPTQLGQLSNLKKLRLSDNEIPRAVIEFKQNTLEVLDLSYNKIETIQLSFSDGPTQLKQIDLSQNELKSITMGHLGHGNGTFHNNLYELDLAYNMLMGEQVLALVSTLPRSVQCLWADSDTGGVLRAVNYL</sequence>
<keyword evidence="2" id="KW-0677">Repeat</keyword>
<protein>
    <submittedName>
        <fullName evidence="3">Leucine rich repeat family protein</fullName>
    </submittedName>
</protein>
<name>A0A8X7NMD8_CANPA</name>
<evidence type="ECO:0000313" key="3">
    <source>
        <dbReference type="EMBL" id="KAF6056898.1"/>
    </source>
</evidence>
<dbReference type="OrthoDB" id="4019115at2759"/>
<dbReference type="Pfam" id="PF13516">
    <property type="entry name" value="LRR_6"/>
    <property type="match status" value="1"/>
</dbReference>
<dbReference type="PANTHER" id="PTHR15454:SF56">
    <property type="entry name" value="PROTEIN PHOSPHATASE 1 REGULATORY SUBUNIT 7-RELATED"/>
    <property type="match status" value="1"/>
</dbReference>
<dbReference type="EMBL" id="JABWAB010000003">
    <property type="protein sequence ID" value="KAF6056898.1"/>
    <property type="molecule type" value="Genomic_DNA"/>
</dbReference>
<evidence type="ECO:0000313" key="4">
    <source>
        <dbReference type="Proteomes" id="UP000590412"/>
    </source>
</evidence>
<comment type="caution">
    <text evidence="3">The sequence shown here is derived from an EMBL/GenBank/DDBJ whole genome shotgun (WGS) entry which is preliminary data.</text>
</comment>
<reference evidence="3" key="1">
    <citation type="submission" date="2020-03" db="EMBL/GenBank/DDBJ databases">
        <title>FDA dAtabase for Regulatory Grade micrObial Sequences (FDA-ARGOS): Supporting development and validation of Infectious Disease Dx tests.</title>
        <authorList>
            <person name="Campos J."/>
            <person name="Goldberg B."/>
            <person name="Tallon L."/>
            <person name="Sadzewicz L."/>
            <person name="Vavikolanu K."/>
            <person name="Mehta A."/>
            <person name="Aluvathingal J."/>
            <person name="Nadendla S."/>
            <person name="Nandy P."/>
            <person name="Geyer C."/>
            <person name="Yan Y."/>
            <person name="Sichtig H."/>
        </authorList>
    </citation>
    <scope>NUCLEOTIDE SEQUENCE [LARGE SCALE GENOMIC DNA]</scope>
    <source>
        <strain evidence="3">FDAARGOS_652</strain>
    </source>
</reference>
<dbReference type="Gene3D" id="3.80.10.10">
    <property type="entry name" value="Ribonuclease Inhibitor"/>
    <property type="match status" value="3"/>
</dbReference>
<dbReference type="InterPro" id="IPR032675">
    <property type="entry name" value="LRR_dom_sf"/>
</dbReference>
<gene>
    <name evidence="3" type="ORF">FOB60_001453</name>
</gene>
<dbReference type="AlphaFoldDB" id="A0A8X7NMD8"/>
<dbReference type="GO" id="GO:0005737">
    <property type="term" value="C:cytoplasm"/>
    <property type="evidence" value="ECO:0007669"/>
    <property type="project" value="TreeGrafter"/>
</dbReference>
<accession>A0A8X7NMD8</accession>
<dbReference type="PANTHER" id="PTHR15454">
    <property type="entry name" value="NISCHARIN RELATED"/>
    <property type="match status" value="1"/>
</dbReference>
<proteinExistence type="predicted"/>
<dbReference type="SUPFAM" id="SSF52058">
    <property type="entry name" value="L domain-like"/>
    <property type="match status" value="1"/>
</dbReference>
<evidence type="ECO:0000256" key="2">
    <source>
        <dbReference type="ARBA" id="ARBA00022737"/>
    </source>
</evidence>
<dbReference type="SMART" id="SM00365">
    <property type="entry name" value="LRR_SD22"/>
    <property type="match status" value="5"/>
</dbReference>
<dbReference type="Pfam" id="PF13855">
    <property type="entry name" value="LRR_8"/>
    <property type="match status" value="1"/>
</dbReference>
<dbReference type="InterPro" id="IPR001611">
    <property type="entry name" value="Leu-rich_rpt"/>
</dbReference>